<dbReference type="SUPFAM" id="SSF52540">
    <property type="entry name" value="P-loop containing nucleoside triphosphate hydrolases"/>
    <property type="match status" value="1"/>
</dbReference>
<dbReference type="RefSeq" id="WP_179748892.1">
    <property type="nucleotide sequence ID" value="NZ_BAAAGN010000002.1"/>
</dbReference>
<evidence type="ECO:0000313" key="1">
    <source>
        <dbReference type="EMBL" id="NYD20937.1"/>
    </source>
</evidence>
<dbReference type="InterPro" id="IPR027417">
    <property type="entry name" value="P-loop_NTPase"/>
</dbReference>
<keyword evidence="1" id="KW-0966">Cell projection</keyword>
<sequence>MAIVTFLSAKGSPGATTTALLAAALWPRPAVLVEADPAGGDLAARVPAADGSVLDADRGLLPLLTSARRGLTPAQVLEQTQLVAGGSRVVVGLGGSEQALAAGQGWSALAGALRELTRHQDVLLDAGRVGADPVHLDLLRASDVVVLVVRAEAGAVLHARERLRVLSGALRRPDGLLPRLGVLVVGDLRRRAREADDAAALLTGAGDRADDFGRLPLDPAGAAVFDGARTARPERTALVRAGRAVVGSLADAATGSTRRSAA</sequence>
<reference evidence="1 2" key="1">
    <citation type="submission" date="2020-07" db="EMBL/GenBank/DDBJ databases">
        <title>Sequencing the genomes of 1000 actinobacteria strains.</title>
        <authorList>
            <person name="Klenk H.-P."/>
        </authorList>
    </citation>
    <scope>NUCLEOTIDE SEQUENCE [LARGE SCALE GENOMIC DNA]</scope>
    <source>
        <strain evidence="1 2">DSM 7487</strain>
    </source>
</reference>
<dbReference type="AlphaFoldDB" id="A0A7Y9DJH5"/>
<keyword evidence="1" id="KW-0969">Cilium</keyword>
<gene>
    <name evidence="1" type="ORF">BJ968_000477</name>
</gene>
<accession>A0A7Y9DJH5</accession>
<name>A0A7Y9DJH5_9ACTN</name>
<keyword evidence="1" id="KW-0282">Flagellum</keyword>
<protein>
    <submittedName>
        <fullName evidence="1">MinD-like ATPase involved in chromosome partitioning or flagellar assembly</fullName>
    </submittedName>
</protein>
<dbReference type="Proteomes" id="UP000521922">
    <property type="component" value="Unassembled WGS sequence"/>
</dbReference>
<organism evidence="1 2">
    <name type="scientific">Kineococcus aurantiacus</name>
    <dbReference type="NCBI Taxonomy" id="37633"/>
    <lineage>
        <taxon>Bacteria</taxon>
        <taxon>Bacillati</taxon>
        <taxon>Actinomycetota</taxon>
        <taxon>Actinomycetes</taxon>
        <taxon>Kineosporiales</taxon>
        <taxon>Kineosporiaceae</taxon>
        <taxon>Kineococcus</taxon>
    </lineage>
</organism>
<keyword evidence="2" id="KW-1185">Reference proteome</keyword>
<evidence type="ECO:0000313" key="2">
    <source>
        <dbReference type="Proteomes" id="UP000521922"/>
    </source>
</evidence>
<dbReference type="EMBL" id="JACCBB010000001">
    <property type="protein sequence ID" value="NYD20937.1"/>
    <property type="molecule type" value="Genomic_DNA"/>
</dbReference>
<proteinExistence type="predicted"/>
<comment type="caution">
    <text evidence="1">The sequence shown here is derived from an EMBL/GenBank/DDBJ whole genome shotgun (WGS) entry which is preliminary data.</text>
</comment>
<dbReference type="Gene3D" id="3.40.50.300">
    <property type="entry name" value="P-loop containing nucleotide triphosphate hydrolases"/>
    <property type="match status" value="1"/>
</dbReference>